<accession>A0A1I2QM01</accession>
<sequence>MTDILIAEATKQGLWAILYITLYFYTLREGRRQQTISATREDNLRAEASVLRKEGIEREAKLTDFINNMAEQFERLATQYEIMAADVQEIRIDLERKVNRTELK</sequence>
<keyword evidence="1" id="KW-0472">Membrane</keyword>
<evidence type="ECO:0000313" key="3">
    <source>
        <dbReference type="Proteomes" id="UP000198752"/>
    </source>
</evidence>
<dbReference type="RefSeq" id="WP_177184665.1">
    <property type="nucleotide sequence ID" value="NZ_FOOY01000007.1"/>
</dbReference>
<evidence type="ECO:0000256" key="1">
    <source>
        <dbReference type="SAM" id="Phobius"/>
    </source>
</evidence>
<reference evidence="3" key="1">
    <citation type="submission" date="2016-10" db="EMBL/GenBank/DDBJ databases">
        <authorList>
            <person name="Varghese N."/>
            <person name="Submissions S."/>
        </authorList>
    </citation>
    <scope>NUCLEOTIDE SEQUENCE [LARGE SCALE GENOMIC DNA]</scope>
    <source>
        <strain evidence="3">ATCC 700379</strain>
    </source>
</reference>
<name>A0A1I2QM01_9BACL</name>
<dbReference type="Proteomes" id="UP000198752">
    <property type="component" value="Unassembled WGS sequence"/>
</dbReference>
<organism evidence="2 3">
    <name type="scientific">Sporolactobacillus nakayamae</name>
    <dbReference type="NCBI Taxonomy" id="269670"/>
    <lineage>
        <taxon>Bacteria</taxon>
        <taxon>Bacillati</taxon>
        <taxon>Bacillota</taxon>
        <taxon>Bacilli</taxon>
        <taxon>Bacillales</taxon>
        <taxon>Sporolactobacillaceae</taxon>
        <taxon>Sporolactobacillus</taxon>
    </lineage>
</organism>
<keyword evidence="1" id="KW-0812">Transmembrane</keyword>
<dbReference type="AlphaFoldDB" id="A0A1I2QM01"/>
<dbReference type="InterPro" id="IPR024405">
    <property type="entry name" value="Phage_BhlA/UviB"/>
</dbReference>
<gene>
    <name evidence="2" type="ORF">SAMN02982927_01289</name>
</gene>
<dbReference type="Pfam" id="PF10960">
    <property type="entry name" value="Holin_BhlA"/>
    <property type="match status" value="1"/>
</dbReference>
<protein>
    <submittedName>
        <fullName evidence="2">BhlA holin family protein</fullName>
    </submittedName>
</protein>
<proteinExistence type="predicted"/>
<dbReference type="EMBL" id="FOOY01000007">
    <property type="protein sequence ID" value="SFG29472.1"/>
    <property type="molecule type" value="Genomic_DNA"/>
</dbReference>
<dbReference type="STRING" id="269670.SAMN02982927_01289"/>
<keyword evidence="3" id="KW-1185">Reference proteome</keyword>
<feature type="transmembrane region" description="Helical" evidence="1">
    <location>
        <begin position="12"/>
        <end position="27"/>
    </location>
</feature>
<keyword evidence="1" id="KW-1133">Transmembrane helix</keyword>
<evidence type="ECO:0000313" key="2">
    <source>
        <dbReference type="EMBL" id="SFG29472.1"/>
    </source>
</evidence>